<gene>
    <name evidence="1" type="ORF">A7T00_23420</name>
</gene>
<dbReference type="AlphaFoldDB" id="A0A1S0Z9P9"/>
<proteinExistence type="predicted"/>
<dbReference type="InterPro" id="IPR036170">
    <property type="entry name" value="YezG-like_sf"/>
</dbReference>
<dbReference type="InterPro" id="IPR006728">
    <property type="entry name" value="YezG-like"/>
</dbReference>
<dbReference type="Pfam" id="PF04634">
    <property type="entry name" value="YezG-like"/>
    <property type="match status" value="1"/>
</dbReference>
<comment type="caution">
    <text evidence="1">The sequence shown here is derived from an EMBL/GenBank/DDBJ whole genome shotgun (WGS) entry which is preliminary data.</text>
</comment>
<protein>
    <recommendedName>
        <fullName evidence="2">DUF600 family protein</fullName>
    </recommendedName>
</protein>
<reference evidence="1" key="1">
    <citation type="submission" date="2016-09" db="EMBL/GenBank/DDBJ databases">
        <title>Whole genome sequencing of Salmonella enterica.</title>
        <authorList>
            <person name="Bell R."/>
        </authorList>
    </citation>
    <scope>NUCLEOTIDE SEQUENCE [LARGE SCALE GENOMIC DNA]</scope>
    <source>
        <strain evidence="1">CFSAN044978</strain>
    </source>
</reference>
<dbReference type="EMBL" id="MLZC01000014">
    <property type="protein sequence ID" value="OHG62294.1"/>
    <property type="molecule type" value="Genomic_DNA"/>
</dbReference>
<dbReference type="Gene3D" id="3.30.500.20">
    <property type="entry name" value="BH3703-like domains"/>
    <property type="match status" value="1"/>
</dbReference>
<organism evidence="1">
    <name type="scientific">Salmonella enterica subsp. enterica serovar Saintpaul</name>
    <dbReference type="NCBI Taxonomy" id="90105"/>
    <lineage>
        <taxon>Bacteria</taxon>
        <taxon>Pseudomonadati</taxon>
        <taxon>Pseudomonadota</taxon>
        <taxon>Gammaproteobacteria</taxon>
        <taxon>Enterobacterales</taxon>
        <taxon>Enterobacteriaceae</taxon>
        <taxon>Salmonella</taxon>
    </lineage>
</organism>
<dbReference type="SUPFAM" id="SSF160424">
    <property type="entry name" value="BH3703-like"/>
    <property type="match status" value="1"/>
</dbReference>
<dbReference type="NCBIfam" id="TIGR01741">
    <property type="entry name" value="staph_tand_hypo"/>
    <property type="match status" value="1"/>
</dbReference>
<accession>A0A1S0Z9P9</accession>
<sequence length="161" mass="19371">MEKQINEKMTEIIYKVNDMIPVEWDDLYINFEVDKTLSGGVIFFFKYKGEYHYYMDIPSLYGIPKTEFRIEYINLFALGEDMKKIFNEHGLAEWSAFTIKVDEQNKTSLDFDYAPWNESKFGPTDRIEFFEYKYLGKQPANEKELEQFKAMEAFQREHNQK</sequence>
<evidence type="ECO:0008006" key="2">
    <source>
        <dbReference type="Google" id="ProtNLM"/>
    </source>
</evidence>
<name>A0A1S0Z9P9_SALET</name>
<evidence type="ECO:0000313" key="1">
    <source>
        <dbReference type="EMBL" id="OHG62294.1"/>
    </source>
</evidence>